<proteinExistence type="inferred from homology"/>
<dbReference type="EMBL" id="MAYM02002175">
    <property type="protein sequence ID" value="RLN02614.1"/>
    <property type="molecule type" value="Genomic_DNA"/>
</dbReference>
<keyword evidence="4 5" id="KW-0732">Signal</keyword>
<feature type="compositionally biased region" description="Polar residues" evidence="6">
    <location>
        <begin position="47"/>
        <end position="59"/>
    </location>
</feature>
<feature type="signal peptide" evidence="5">
    <location>
        <begin position="1"/>
        <end position="18"/>
    </location>
</feature>
<evidence type="ECO:0000256" key="1">
    <source>
        <dbReference type="ARBA" id="ARBA00004613"/>
    </source>
</evidence>
<gene>
    <name evidence="7" type="ORF">BBI17_009598</name>
    <name evidence="8" type="ORF">BBO99_00009596</name>
</gene>
<comment type="subcellular location">
    <subcellularLocation>
        <location evidence="1 5">Secreted</location>
    </subcellularLocation>
</comment>
<dbReference type="Proteomes" id="UP000285883">
    <property type="component" value="Unassembled WGS sequence"/>
</dbReference>
<evidence type="ECO:0000313" key="8">
    <source>
        <dbReference type="EMBL" id="RLN73015.1"/>
    </source>
</evidence>
<evidence type="ECO:0000256" key="4">
    <source>
        <dbReference type="ARBA" id="ARBA00022729"/>
    </source>
</evidence>
<accession>A0A3R7GQ64</accession>
<dbReference type="GO" id="GO:0005576">
    <property type="term" value="C:extracellular region"/>
    <property type="evidence" value="ECO:0007669"/>
    <property type="project" value="UniProtKB-SubCell"/>
</dbReference>
<keyword evidence="9" id="KW-1185">Reference proteome</keyword>
<comment type="domain">
    <text evidence="5">The RxLR-dEER motif acts to carry the protein into the host cell cytoplasm through binding to cell surface phosphatidylinositol-3-phosphate.</text>
</comment>
<dbReference type="InterPro" id="IPR031825">
    <property type="entry name" value="RXLR"/>
</dbReference>
<evidence type="ECO:0000256" key="6">
    <source>
        <dbReference type="SAM" id="MobiDB-lite"/>
    </source>
</evidence>
<keyword evidence="3 5" id="KW-0964">Secreted</keyword>
<feature type="compositionally biased region" description="Acidic residues" evidence="6">
    <location>
        <begin position="69"/>
        <end position="81"/>
    </location>
</feature>
<evidence type="ECO:0000313" key="9">
    <source>
        <dbReference type="Proteomes" id="UP000285624"/>
    </source>
</evidence>
<dbReference type="EMBL" id="MBDN02000912">
    <property type="protein sequence ID" value="RLN73015.1"/>
    <property type="molecule type" value="Genomic_DNA"/>
</dbReference>
<comment type="function">
    <text evidence="5">Effector that suppresses plant defense responses during pathogen infection.</text>
</comment>
<organism evidence="8 9">
    <name type="scientific">Phytophthora kernoviae</name>
    <dbReference type="NCBI Taxonomy" id="325452"/>
    <lineage>
        <taxon>Eukaryota</taxon>
        <taxon>Sar</taxon>
        <taxon>Stramenopiles</taxon>
        <taxon>Oomycota</taxon>
        <taxon>Peronosporomycetes</taxon>
        <taxon>Peronosporales</taxon>
        <taxon>Peronosporaceae</taxon>
        <taxon>Phytophthora</taxon>
    </lineage>
</organism>
<evidence type="ECO:0000313" key="7">
    <source>
        <dbReference type="EMBL" id="RLN02614.1"/>
    </source>
</evidence>
<dbReference type="Pfam" id="PF16810">
    <property type="entry name" value="RXLR"/>
    <property type="match status" value="1"/>
</dbReference>
<protein>
    <recommendedName>
        <fullName evidence="5">RxLR effector protein</fullName>
    </recommendedName>
</protein>
<evidence type="ECO:0000256" key="3">
    <source>
        <dbReference type="ARBA" id="ARBA00022525"/>
    </source>
</evidence>
<evidence type="ECO:0000256" key="5">
    <source>
        <dbReference type="RuleBase" id="RU367124"/>
    </source>
</evidence>
<dbReference type="Proteomes" id="UP000285624">
    <property type="component" value="Unassembled WGS sequence"/>
</dbReference>
<evidence type="ECO:0000313" key="10">
    <source>
        <dbReference type="Proteomes" id="UP000285883"/>
    </source>
</evidence>
<feature type="region of interest" description="Disordered" evidence="6">
    <location>
        <begin position="47"/>
        <end position="85"/>
    </location>
</feature>
<feature type="chain" id="PRO_5034127512" description="RxLR effector protein" evidence="5">
    <location>
        <begin position="19"/>
        <end position="141"/>
    </location>
</feature>
<comment type="caution">
    <text evidence="8">The sequence shown here is derived from an EMBL/GenBank/DDBJ whole genome shotgun (WGS) entry which is preliminary data.</text>
</comment>
<name>A0A3R7GQ64_9STRA</name>
<sequence length="141" mass="15413">MRICYVLLAAMATVLASAKASISATTDSSVITISEVASVNTAPSARSLTAHGNSNSNIYKRSLRVPDTDNPDDLDSVDENEEGRAGDTSIVQLIDNIENYRDAKMLRQIAKNNTPEHILDKLKVPYEIINSQRVYSNSPFV</sequence>
<evidence type="ECO:0000256" key="2">
    <source>
        <dbReference type="ARBA" id="ARBA00010400"/>
    </source>
</evidence>
<comment type="similarity">
    <text evidence="2 5">Belongs to the RxLR effector family.</text>
</comment>
<dbReference type="AlphaFoldDB" id="A0A3R7GQ64"/>
<reference evidence="9 10" key="1">
    <citation type="submission" date="2018-07" db="EMBL/GenBank/DDBJ databases">
        <title>Genome sequencing of oomycete isolates from Chile give support for New Zealand origin for Phytophthora kernoviae and make available the first Nothophytophthora sp. genome.</title>
        <authorList>
            <person name="Studholme D.J."/>
            <person name="Sanfuentes E."/>
            <person name="Panda P."/>
            <person name="Hill R."/>
            <person name="Sambles C."/>
            <person name="Grant M."/>
            <person name="Williams N.M."/>
            <person name="Mcdougal R.L."/>
        </authorList>
    </citation>
    <scope>NUCLEOTIDE SEQUENCE [LARGE SCALE GENOMIC DNA]</scope>
    <source>
        <strain evidence="7">Chile2</strain>
        <strain evidence="8">Chile4</strain>
    </source>
</reference>